<keyword evidence="1" id="KW-1133">Transmembrane helix</keyword>
<feature type="transmembrane region" description="Helical" evidence="1">
    <location>
        <begin position="106"/>
        <end position="127"/>
    </location>
</feature>
<dbReference type="PaxDb" id="309799-DICTH_1826"/>
<dbReference type="AlphaFoldDB" id="B5YBA9"/>
<accession>B5YBA9</accession>
<evidence type="ECO:0000256" key="1">
    <source>
        <dbReference type="SAM" id="Phobius"/>
    </source>
</evidence>
<dbReference type="STRING" id="309799.DICTH_1826"/>
<dbReference type="Proteomes" id="UP000001733">
    <property type="component" value="Chromosome"/>
</dbReference>
<dbReference type="TCDB" id="3.A.1.151.2">
    <property type="family name" value="the atp-binding cassette (abc) superfamily"/>
</dbReference>
<feature type="transmembrane region" description="Helical" evidence="1">
    <location>
        <begin position="83"/>
        <end position="100"/>
    </location>
</feature>
<feature type="transmembrane region" description="Helical" evidence="1">
    <location>
        <begin position="134"/>
        <end position="153"/>
    </location>
</feature>
<name>B5YBA9_DICT6</name>
<dbReference type="EMBL" id="CP001146">
    <property type="protein sequence ID" value="ACI19886.1"/>
    <property type="molecule type" value="Genomic_DNA"/>
</dbReference>
<evidence type="ECO:0000313" key="2">
    <source>
        <dbReference type="EMBL" id="ACI19886.1"/>
    </source>
</evidence>
<evidence type="ECO:0000313" key="3">
    <source>
        <dbReference type="Proteomes" id="UP000001733"/>
    </source>
</evidence>
<dbReference type="KEGG" id="dth:DICTH_1826"/>
<dbReference type="HOGENOM" id="CLU_1452300_0_0_0"/>
<feature type="transmembrane region" description="Helical" evidence="1">
    <location>
        <begin position="159"/>
        <end position="178"/>
    </location>
</feature>
<proteinExistence type="predicted"/>
<keyword evidence="1" id="KW-0812">Transmembrane</keyword>
<gene>
    <name evidence="2" type="ordered locus">DICTH_1826</name>
</gene>
<sequence>MVDILGVLLFLILTKFYNQKISYEFFGIYTILQISMYSLSLNSNVTFNKELGIYENLLGTPMDIKGIIKRETIFYFRKLFPSLFKYQLILSTFLILFGHLEFSFLLLFWLIVAVPFLFILFEIFTIIYSLKNSYAKGIIFMVSIFMFFIFIFFKFSIFSILGIILFLSLCILSSYFKLKNDDIIFL</sequence>
<organism evidence="2 3">
    <name type="scientific">Dictyoglomus thermophilum (strain ATCC 35947 / DSM 3960 / H-6-12)</name>
    <dbReference type="NCBI Taxonomy" id="309799"/>
    <lineage>
        <taxon>Bacteria</taxon>
        <taxon>Pseudomonadati</taxon>
        <taxon>Dictyoglomota</taxon>
        <taxon>Dictyoglomia</taxon>
        <taxon>Dictyoglomales</taxon>
        <taxon>Dictyoglomaceae</taxon>
        <taxon>Dictyoglomus</taxon>
    </lineage>
</organism>
<keyword evidence="1" id="KW-0472">Membrane</keyword>
<feature type="transmembrane region" description="Helical" evidence="1">
    <location>
        <begin position="28"/>
        <end position="47"/>
    </location>
</feature>
<keyword evidence="3" id="KW-1185">Reference proteome</keyword>
<protein>
    <submittedName>
        <fullName evidence="2">Uncharacterized protein</fullName>
    </submittedName>
</protein>
<reference evidence="2 3" key="1">
    <citation type="journal article" date="2014" name="Genome Announc.">
        <title>Complete Genome Sequence of the Extreme Thermophile Dictyoglomus thermophilum H-6-12.</title>
        <authorList>
            <person name="Coil D.A."/>
            <person name="Badger J.H."/>
            <person name="Forberger H.C."/>
            <person name="Riggs F."/>
            <person name="Madupu R."/>
            <person name="Fedorova N."/>
            <person name="Ward N."/>
            <person name="Robb F.T."/>
            <person name="Eisen J.A."/>
        </authorList>
    </citation>
    <scope>NUCLEOTIDE SEQUENCE [LARGE SCALE GENOMIC DNA]</scope>
    <source>
        <strain evidence="3">ATCC 35947 / DSM 3960 / H-6-12</strain>
    </source>
</reference>